<organism evidence="1 2">
    <name type="scientific">Pseudooceanicola lipolyticus</name>
    <dbReference type="NCBI Taxonomy" id="2029104"/>
    <lineage>
        <taxon>Bacteria</taxon>
        <taxon>Pseudomonadati</taxon>
        <taxon>Pseudomonadota</taxon>
        <taxon>Alphaproteobacteria</taxon>
        <taxon>Rhodobacterales</taxon>
        <taxon>Paracoccaceae</taxon>
        <taxon>Pseudooceanicola</taxon>
    </lineage>
</organism>
<evidence type="ECO:0000313" key="2">
    <source>
        <dbReference type="Proteomes" id="UP000231553"/>
    </source>
</evidence>
<keyword evidence="2" id="KW-1185">Reference proteome</keyword>
<dbReference type="AlphaFoldDB" id="A0A2M8IT99"/>
<comment type="caution">
    <text evidence="1">The sequence shown here is derived from an EMBL/GenBank/DDBJ whole genome shotgun (WGS) entry which is preliminary data.</text>
</comment>
<dbReference type="Proteomes" id="UP000231553">
    <property type="component" value="Unassembled WGS sequence"/>
</dbReference>
<dbReference type="RefSeq" id="WP_172721101.1">
    <property type="nucleotide sequence ID" value="NZ_PGTB01000346.1"/>
</dbReference>
<protein>
    <submittedName>
        <fullName evidence="1">Uncharacterized protein</fullName>
    </submittedName>
</protein>
<gene>
    <name evidence="1" type="ORF">CVM52_25770</name>
</gene>
<name>A0A2M8IT99_9RHOB</name>
<feature type="non-terminal residue" evidence="1">
    <location>
        <position position="1"/>
    </location>
</feature>
<dbReference type="EMBL" id="PGTB01000346">
    <property type="protein sequence ID" value="PJE33515.1"/>
    <property type="molecule type" value="Genomic_DNA"/>
</dbReference>
<proteinExistence type="predicted"/>
<sequence length="73" mass="7242">LPYAAQDHASAGFTGAARLDQVTFAQPPCLVLPAGQSALQLVQNISGGSATPLDVAALTSGSAAISGSLTYRV</sequence>
<reference evidence="1 2" key="1">
    <citation type="journal article" date="2018" name="Int. J. Syst. Evol. Microbiol.">
        <title>Pseudooceanicola lipolyticus sp. nov., a marine alphaproteobacterium, reclassification of Oceanicola flagellatus as Pseudooceanicola flagellatus comb. nov. and emended description of the genus Pseudooceanicola.</title>
        <authorList>
            <person name="Huang M.-M."/>
            <person name="Guo L.-L."/>
            <person name="Wu Y.-H."/>
            <person name="Lai Q.-L."/>
            <person name="Shao Z.-Z."/>
            <person name="Wang C.-S."/>
            <person name="Wu M."/>
            <person name="Xu X.-W."/>
        </authorList>
    </citation>
    <scope>NUCLEOTIDE SEQUENCE [LARGE SCALE GENOMIC DNA]</scope>
    <source>
        <strain evidence="1 2">157</strain>
    </source>
</reference>
<accession>A0A2M8IT99</accession>
<evidence type="ECO:0000313" key="1">
    <source>
        <dbReference type="EMBL" id="PJE33515.1"/>
    </source>
</evidence>